<accession>A0A9X1L232</accession>
<evidence type="ECO:0000256" key="1">
    <source>
        <dbReference type="SAM" id="SignalP"/>
    </source>
</evidence>
<feature type="chain" id="PRO_5040738891" evidence="1">
    <location>
        <begin position="19"/>
        <end position="333"/>
    </location>
</feature>
<keyword evidence="1" id="KW-0732">Signal</keyword>
<comment type="caution">
    <text evidence="2">The sequence shown here is derived from an EMBL/GenBank/DDBJ whole genome shotgun (WGS) entry which is preliminary data.</text>
</comment>
<name>A0A9X1L232_9FLAO</name>
<proteinExistence type="predicted"/>
<keyword evidence="3" id="KW-1185">Reference proteome</keyword>
<reference evidence="2" key="1">
    <citation type="submission" date="2021-10" db="EMBL/GenBank/DDBJ databases">
        <title>Tamlana sargassums sp. nov., and Tamlana laminarinivorans sp. nov., two new bacteria isolated from the brown alga.</title>
        <authorList>
            <person name="Li J."/>
        </authorList>
    </citation>
    <scope>NUCLEOTIDE SEQUENCE</scope>
    <source>
        <strain evidence="2">PT2-4</strain>
    </source>
</reference>
<dbReference type="Proteomes" id="UP001139199">
    <property type="component" value="Unassembled WGS sequence"/>
</dbReference>
<gene>
    <name evidence="2" type="ORF">LG649_00130</name>
</gene>
<dbReference type="RefSeq" id="WP_226539512.1">
    <property type="nucleotide sequence ID" value="NZ_JAJAPW010000001.1"/>
</dbReference>
<sequence>MRKFVWLYLILLGNNVFSQDISASAFCSGGNVERWVQLSEELAGTDFLGGSERIELEISGGSYQMYGKAVYLISSRDGLKISAHQVNGELSSHHEVKIYDNGAASNSQDKYIIGIKIPSGWRNICIRARALKKQEWLNVIETTEPSLADVTPEINWSYKSSYSNGFIVEGNNTPINLRPSAPNDWQYHSIYSHLSGGMAIQPKWKTGSENLLLMPSGTGNLGIGTTTPDAKLTVSGKIHAQEVKVTIDAGADFVFGNNYILPKLEDVEKFVKTNKHLPGIQSEKEMQENGLLLAEMNIKLLQKIEELTLYIIKQQKEIDNLKFELQQIKDQSK</sequence>
<evidence type="ECO:0000313" key="2">
    <source>
        <dbReference type="EMBL" id="MCB4797234.1"/>
    </source>
</evidence>
<protein>
    <submittedName>
        <fullName evidence="2">Tail fiber protein</fullName>
    </submittedName>
</protein>
<organism evidence="2 3">
    <name type="scientific">Neotamlana laminarinivorans</name>
    <dbReference type="NCBI Taxonomy" id="2883124"/>
    <lineage>
        <taxon>Bacteria</taxon>
        <taxon>Pseudomonadati</taxon>
        <taxon>Bacteroidota</taxon>
        <taxon>Flavobacteriia</taxon>
        <taxon>Flavobacteriales</taxon>
        <taxon>Flavobacteriaceae</taxon>
        <taxon>Neotamlana</taxon>
    </lineage>
</organism>
<feature type="signal peptide" evidence="1">
    <location>
        <begin position="1"/>
        <end position="18"/>
    </location>
</feature>
<evidence type="ECO:0000313" key="3">
    <source>
        <dbReference type="Proteomes" id="UP001139199"/>
    </source>
</evidence>
<dbReference type="EMBL" id="JAJAPW010000001">
    <property type="protein sequence ID" value="MCB4797234.1"/>
    <property type="molecule type" value="Genomic_DNA"/>
</dbReference>
<dbReference type="AlphaFoldDB" id="A0A9X1L232"/>